<dbReference type="AlphaFoldDB" id="A0A934U197"/>
<comment type="caution">
    <text evidence="6">The sequence shown here is derived from an EMBL/GenBank/DDBJ whole genome shotgun (WGS) entry which is preliminary data.</text>
</comment>
<evidence type="ECO:0000256" key="1">
    <source>
        <dbReference type="ARBA" id="ARBA00004141"/>
    </source>
</evidence>
<organism evidence="6 7">
    <name type="scientific">Ruminococcus difficilis</name>
    <dbReference type="NCBI Taxonomy" id="2763069"/>
    <lineage>
        <taxon>Bacteria</taxon>
        <taxon>Bacillati</taxon>
        <taxon>Bacillota</taxon>
        <taxon>Clostridia</taxon>
        <taxon>Eubacteriales</taxon>
        <taxon>Oscillospiraceae</taxon>
        <taxon>Ruminococcus</taxon>
    </lineage>
</organism>
<dbReference type="EMBL" id="JAEQMG010000031">
    <property type="protein sequence ID" value="MBK6087374.1"/>
    <property type="molecule type" value="Genomic_DNA"/>
</dbReference>
<feature type="transmembrane region" description="Helical" evidence="5">
    <location>
        <begin position="131"/>
        <end position="156"/>
    </location>
</feature>
<evidence type="ECO:0000256" key="3">
    <source>
        <dbReference type="ARBA" id="ARBA00022989"/>
    </source>
</evidence>
<protein>
    <submittedName>
        <fullName evidence="6">CvpA family protein</fullName>
    </submittedName>
</protein>
<accession>A0A934U197</accession>
<dbReference type="Pfam" id="PF02674">
    <property type="entry name" value="Colicin_V"/>
    <property type="match status" value="1"/>
</dbReference>
<name>A0A934U197_9FIRM</name>
<dbReference type="GO" id="GO:0009403">
    <property type="term" value="P:toxin biosynthetic process"/>
    <property type="evidence" value="ECO:0007669"/>
    <property type="project" value="InterPro"/>
</dbReference>
<evidence type="ECO:0000256" key="2">
    <source>
        <dbReference type="ARBA" id="ARBA00022692"/>
    </source>
</evidence>
<keyword evidence="4 5" id="KW-0472">Membrane</keyword>
<evidence type="ECO:0000256" key="5">
    <source>
        <dbReference type="SAM" id="Phobius"/>
    </source>
</evidence>
<sequence>MISDLIIAAVIIGFIVIGAIRGFARTLLNFAGLVLNLMLSHFLSGVISGWIYTTFIQKVILSNLESEIAKNGFSEAVANSMKSAPDWVNTMLNTFFAPMGVNTGNLQKGIIIDDTQAQQLAKTIEQPMSEIIIAVLNIIVMTVLFFIFMIIIKLIIRAILKFFRLSALSGINHFFGGIFGCIEGIVFVCLAINIFYVIMTYASPALTDNHQYFGTLFRALCVYL</sequence>
<dbReference type="RefSeq" id="WP_201426682.1">
    <property type="nucleotide sequence ID" value="NZ_JAEQMG010000031.1"/>
</dbReference>
<proteinExistence type="predicted"/>
<reference evidence="6" key="1">
    <citation type="submission" date="2021-01" db="EMBL/GenBank/DDBJ databases">
        <title>Genome public.</title>
        <authorList>
            <person name="Liu C."/>
            <person name="Sun Q."/>
        </authorList>
    </citation>
    <scope>NUCLEOTIDE SEQUENCE</scope>
    <source>
        <strain evidence="6">M6</strain>
    </source>
</reference>
<keyword evidence="7" id="KW-1185">Reference proteome</keyword>
<gene>
    <name evidence="6" type="ORF">JKK62_01670</name>
</gene>
<dbReference type="Proteomes" id="UP000633365">
    <property type="component" value="Unassembled WGS sequence"/>
</dbReference>
<comment type="subcellular location">
    <subcellularLocation>
        <location evidence="1">Membrane</location>
        <topology evidence="1">Multi-pass membrane protein</topology>
    </subcellularLocation>
</comment>
<feature type="transmembrane region" description="Helical" evidence="5">
    <location>
        <begin position="177"/>
        <end position="199"/>
    </location>
</feature>
<keyword evidence="2 5" id="KW-0812">Transmembrane</keyword>
<evidence type="ECO:0000313" key="6">
    <source>
        <dbReference type="EMBL" id="MBK6087374.1"/>
    </source>
</evidence>
<evidence type="ECO:0000313" key="7">
    <source>
        <dbReference type="Proteomes" id="UP000633365"/>
    </source>
</evidence>
<dbReference type="GO" id="GO:0016020">
    <property type="term" value="C:membrane"/>
    <property type="evidence" value="ECO:0007669"/>
    <property type="project" value="UniProtKB-SubCell"/>
</dbReference>
<feature type="transmembrane region" description="Helical" evidence="5">
    <location>
        <begin position="6"/>
        <end position="23"/>
    </location>
</feature>
<evidence type="ECO:0000256" key="4">
    <source>
        <dbReference type="ARBA" id="ARBA00023136"/>
    </source>
</evidence>
<keyword evidence="3 5" id="KW-1133">Transmembrane helix</keyword>
<feature type="transmembrane region" description="Helical" evidence="5">
    <location>
        <begin position="30"/>
        <end position="52"/>
    </location>
</feature>
<dbReference type="InterPro" id="IPR003825">
    <property type="entry name" value="Colicin-V_CvpA"/>
</dbReference>